<dbReference type="Proteomes" id="UP001373159">
    <property type="component" value="Unassembled WGS sequence"/>
</dbReference>
<comment type="caution">
    <text evidence="2">The sequence shown here is derived from an EMBL/GenBank/DDBJ whole genome shotgun (WGS) entry which is preliminary data.</text>
</comment>
<evidence type="ECO:0000313" key="3">
    <source>
        <dbReference type="Proteomes" id="UP001373159"/>
    </source>
</evidence>
<evidence type="ECO:0008006" key="4">
    <source>
        <dbReference type="Google" id="ProtNLM"/>
    </source>
</evidence>
<evidence type="ECO:0000313" key="2">
    <source>
        <dbReference type="EMBL" id="MEK0306227.1"/>
    </source>
</evidence>
<proteinExistence type="predicted"/>
<keyword evidence="3" id="KW-1185">Reference proteome</keyword>
<reference evidence="2 3" key="1">
    <citation type="submission" date="2024-02" db="EMBL/GenBank/DDBJ databases">
        <title>Bifidobacterium honeyensis sp. nov., isolated from the comb honey.</title>
        <authorList>
            <person name="Liu W."/>
            <person name="Li Y."/>
        </authorList>
    </citation>
    <scope>NUCLEOTIDE SEQUENCE [LARGE SCALE GENOMIC DNA]</scope>
    <source>
        <strain evidence="2 3">IMAU50988</strain>
    </source>
</reference>
<dbReference type="EMBL" id="JBANBB010000001">
    <property type="protein sequence ID" value="MEK0306227.1"/>
    <property type="molecule type" value="Genomic_DNA"/>
</dbReference>
<sequence length="210" mass="22671">MSKSSSSSVRHRRTGLVIVVAAVVVLVLLSAFVWPHWAVNDPAPQAPPSSKTAAPPSHPASKEAAKPKATPKPLPQDATDLLKSMPDTVGDFARTKADPAREWAANTPIEEYDLTYSTGDQTKDVSLHAAQWATSDDAKKLYDAATWPMTGKEIASGNVKTSGNKTGTYVEKEDPADPKKAIVIWQNDTVVFRAQGQKAALETFYRAFPL</sequence>
<feature type="region of interest" description="Disordered" evidence="1">
    <location>
        <begin position="43"/>
        <end position="82"/>
    </location>
</feature>
<gene>
    <name evidence="2" type="ORF">V8P97_01895</name>
</gene>
<name>A0ABU8ZP73_9BIFI</name>
<dbReference type="RefSeq" id="WP_340468748.1">
    <property type="nucleotide sequence ID" value="NZ_JBANBB010000001.1"/>
</dbReference>
<evidence type="ECO:0000256" key="1">
    <source>
        <dbReference type="SAM" id="MobiDB-lite"/>
    </source>
</evidence>
<protein>
    <recommendedName>
        <fullName evidence="4">Secreted protein</fullName>
    </recommendedName>
</protein>
<organism evidence="2 3">
    <name type="scientific">Bifidobacterium favimelis</name>
    <dbReference type="NCBI Taxonomy" id="3122979"/>
    <lineage>
        <taxon>Bacteria</taxon>
        <taxon>Bacillati</taxon>
        <taxon>Actinomycetota</taxon>
        <taxon>Actinomycetes</taxon>
        <taxon>Bifidobacteriales</taxon>
        <taxon>Bifidobacteriaceae</taxon>
        <taxon>Bifidobacterium</taxon>
    </lineage>
</organism>
<accession>A0ABU8ZP73</accession>